<comment type="similarity">
    <text evidence="3 14">Belongs to the glycosyltransferase group 1 family. Glycosyltransferase 4 subfamily.</text>
</comment>
<accession>A0AA85A6S9</accession>
<evidence type="ECO:0000256" key="10">
    <source>
        <dbReference type="ARBA" id="ARBA00022989"/>
    </source>
</evidence>
<evidence type="ECO:0000256" key="14">
    <source>
        <dbReference type="RuleBase" id="RU367051"/>
    </source>
</evidence>
<dbReference type="InterPro" id="IPR031814">
    <property type="entry name" value="ALG11_N"/>
</dbReference>
<feature type="domain" description="Glycosyl transferase family 1" evidence="15">
    <location>
        <begin position="312"/>
        <end position="454"/>
    </location>
</feature>
<evidence type="ECO:0000256" key="13">
    <source>
        <dbReference type="ARBA" id="ARBA00045128"/>
    </source>
</evidence>
<keyword evidence="6 14" id="KW-0328">Glycosyltransferase</keyword>
<organism evidence="17 18">
    <name type="scientific">Schistosoma margrebowiei</name>
    <dbReference type="NCBI Taxonomy" id="48269"/>
    <lineage>
        <taxon>Eukaryota</taxon>
        <taxon>Metazoa</taxon>
        <taxon>Spiralia</taxon>
        <taxon>Lophotrochozoa</taxon>
        <taxon>Platyhelminthes</taxon>
        <taxon>Trematoda</taxon>
        <taxon>Digenea</taxon>
        <taxon>Strigeidida</taxon>
        <taxon>Schistosomatoidea</taxon>
        <taxon>Schistosomatidae</taxon>
        <taxon>Schistosoma</taxon>
    </lineage>
</organism>
<dbReference type="GO" id="GO:0006487">
    <property type="term" value="P:protein N-linked glycosylation"/>
    <property type="evidence" value="ECO:0007669"/>
    <property type="project" value="TreeGrafter"/>
</dbReference>
<dbReference type="Gene3D" id="3.40.50.2000">
    <property type="entry name" value="Glycogen Phosphorylase B"/>
    <property type="match status" value="1"/>
</dbReference>
<comment type="pathway">
    <text evidence="2 14">Protein modification; protein glycosylation.</text>
</comment>
<dbReference type="InterPro" id="IPR001296">
    <property type="entry name" value="Glyco_trans_1"/>
</dbReference>
<evidence type="ECO:0000256" key="4">
    <source>
        <dbReference type="ARBA" id="ARBA00012645"/>
    </source>
</evidence>
<evidence type="ECO:0000259" key="15">
    <source>
        <dbReference type="Pfam" id="PF00534"/>
    </source>
</evidence>
<sequence>MRFIQILIYKDICRLQLIVRELSSLKMMTLLVFLLVVYAIIFAIKWFIRHRKHVMHRDLMEKYGVPANHKIVGFFHPYCNCGGGGERVLWTAIKCMLEKYKNIVIVIYTNDAECLSNPDKVFSNIRRIFGIYFKKPSDSSAIHFVPLKSEILLTPKLYRLFTLAGQAFGSVLVGLEAIFRCPPDVYIDTTGFAFTIPLAKWLCNSQTAAYVHYPTISSVMLQRVSSSLFSKNKNEIVLTYNNRDWVRNNRIFSSIKYLYYNLFIKAYKFSGSSINVDVAMTNSSWTQKHIQSLWGGKPVVLYPPCPVEDLEGKLVSDQRFKWILSVGQFRPEKNHELQLDAFHHFLSRHESAKGDEKHKFKLLLIGGCRDDNDFALISKLKDQAATLKLGDTVEFHINLPYQELKSYFGRCSVNLHTMVDEHFGISVVEGMASGLITIAHRSGGPLTDIIGPSETSSSSNQLGNSGVGFLASTVDEYANIFELVLLKMSESQIDAIRKNAIQWVHEKFSEDCFTRGWIDQMNIFDLESIST</sequence>
<keyword evidence="9 14" id="KW-0256">Endoplasmic reticulum</keyword>
<evidence type="ECO:0000256" key="11">
    <source>
        <dbReference type="ARBA" id="ARBA00023136"/>
    </source>
</evidence>
<evidence type="ECO:0000259" key="16">
    <source>
        <dbReference type="Pfam" id="PF15924"/>
    </source>
</evidence>
<dbReference type="EC" id="2.4.1.131" evidence="4 14"/>
<name>A0AA85A6S9_9TREM</name>
<proteinExistence type="inferred from homology"/>
<keyword evidence="7 14" id="KW-0808">Transferase</keyword>
<dbReference type="SUPFAM" id="SSF53756">
    <property type="entry name" value="UDP-Glycosyltransferase/glycogen phosphorylase"/>
    <property type="match status" value="1"/>
</dbReference>
<keyword evidence="11 14" id="KW-0472">Membrane</keyword>
<evidence type="ECO:0000313" key="17">
    <source>
        <dbReference type="Proteomes" id="UP000050790"/>
    </source>
</evidence>
<dbReference type="Pfam" id="PF15924">
    <property type="entry name" value="ALG11_N"/>
    <property type="match status" value="1"/>
</dbReference>
<reference evidence="18" key="1">
    <citation type="submission" date="2023-11" db="UniProtKB">
        <authorList>
            <consortium name="WormBaseParasite"/>
        </authorList>
    </citation>
    <scope>IDENTIFICATION</scope>
</reference>
<feature type="transmembrane region" description="Helical" evidence="14">
    <location>
        <begin position="27"/>
        <end position="48"/>
    </location>
</feature>
<dbReference type="WBParaSite" id="SMRG1_64160.1">
    <property type="protein sequence ID" value="SMRG1_64160.1"/>
    <property type="gene ID" value="SMRG1_64160"/>
</dbReference>
<dbReference type="InterPro" id="IPR038013">
    <property type="entry name" value="ALG11"/>
</dbReference>
<dbReference type="GO" id="GO:0005789">
    <property type="term" value="C:endoplasmic reticulum membrane"/>
    <property type="evidence" value="ECO:0007669"/>
    <property type="project" value="UniProtKB-SubCell"/>
</dbReference>
<evidence type="ECO:0000256" key="12">
    <source>
        <dbReference type="ARBA" id="ARBA00045065"/>
    </source>
</evidence>
<dbReference type="CDD" id="cd03806">
    <property type="entry name" value="GT4_ALG11-like"/>
    <property type="match status" value="1"/>
</dbReference>
<evidence type="ECO:0000256" key="2">
    <source>
        <dbReference type="ARBA" id="ARBA00004922"/>
    </source>
</evidence>
<comment type="function">
    <text evidence="13">GDP-Man:Man(3)GlcNAc(2)-PP-Dol alpha-1,2-mannosyltransferase that operates in the biosynthetic pathway of dolichol-linked oligosaccharides, the glycan precursors employed in protein asparagine (N)-glycosylation. The assembly of dolichol-linked oligosaccharides begins on the cytosolic side of the endoplasmic reticulum membrane and finishes in its lumen. The sequential addition of sugars to dolichol pyrophosphate produces dolichol-linked oligosaccharides containing fourteen sugars, including two GlcNAcs, nine mannoses and three glucoses. Once assembled, the oligosaccharide is transferred from the lipid to nascent proteins by oligosaccharyltransferases. Catalyzes, on the cytoplasmic face of the endoplasmic reticulum, the addition of the fourth and fifth mannose residues to the dolichol-linked oligosaccharide chain, to produce Man(5)GlcNAc(2)-PP-dolichol core oligosaccharide. Man(5)GlcNAc(2)-PP-dolichol is a substrate for ALG3, the following enzyme in the biosynthetic pathway.</text>
</comment>
<evidence type="ECO:0000256" key="3">
    <source>
        <dbReference type="ARBA" id="ARBA00009481"/>
    </source>
</evidence>
<evidence type="ECO:0000256" key="6">
    <source>
        <dbReference type="ARBA" id="ARBA00022676"/>
    </source>
</evidence>
<keyword evidence="10 14" id="KW-1133">Transmembrane helix</keyword>
<evidence type="ECO:0000256" key="5">
    <source>
        <dbReference type="ARBA" id="ARBA00022018"/>
    </source>
</evidence>
<evidence type="ECO:0000313" key="18">
    <source>
        <dbReference type="WBParaSite" id="SMRG1_64160.1"/>
    </source>
</evidence>
<dbReference type="PANTHER" id="PTHR45919">
    <property type="entry name" value="GDP-MAN:MAN(3)GLCNAC(2)-PP-DOL ALPHA-1,2-MANNOSYLTRANSFERASE"/>
    <property type="match status" value="1"/>
</dbReference>
<feature type="domain" description="ALG11 mannosyltransferase N-terminal" evidence="16">
    <location>
        <begin position="70"/>
        <end position="294"/>
    </location>
</feature>
<evidence type="ECO:0000256" key="9">
    <source>
        <dbReference type="ARBA" id="ARBA00022824"/>
    </source>
</evidence>
<keyword evidence="8 14" id="KW-0812">Transmembrane</keyword>
<protein>
    <recommendedName>
        <fullName evidence="5 14">GDP-Man:Man(3)GlcNAc(2)-PP-Dol alpha-1,2-mannosyltransferase</fullName>
        <ecNumber evidence="4 14">2.4.1.131</ecNumber>
    </recommendedName>
</protein>
<dbReference type="PANTHER" id="PTHR45919:SF1">
    <property type="entry name" value="GDP-MAN:MAN(3)GLCNAC(2)-PP-DOL ALPHA-1,2-MANNOSYLTRANSFERASE"/>
    <property type="match status" value="1"/>
</dbReference>
<dbReference type="GO" id="GO:0004377">
    <property type="term" value="F:GDP-Man:Man(3)GlcNAc(2)-PP-Dol alpha-1,2-mannosyltransferase activity"/>
    <property type="evidence" value="ECO:0007669"/>
    <property type="project" value="UniProtKB-UniRule"/>
</dbReference>
<evidence type="ECO:0000256" key="7">
    <source>
        <dbReference type="ARBA" id="ARBA00022679"/>
    </source>
</evidence>
<evidence type="ECO:0000256" key="1">
    <source>
        <dbReference type="ARBA" id="ARBA00004389"/>
    </source>
</evidence>
<comment type="subcellular location">
    <subcellularLocation>
        <location evidence="1">Endoplasmic reticulum membrane</location>
        <topology evidence="1">Single-pass membrane protein</topology>
    </subcellularLocation>
</comment>
<dbReference type="Pfam" id="PF00534">
    <property type="entry name" value="Glycos_transf_1"/>
    <property type="match status" value="1"/>
</dbReference>
<evidence type="ECO:0000256" key="8">
    <source>
        <dbReference type="ARBA" id="ARBA00022692"/>
    </source>
</evidence>
<comment type="catalytic activity">
    <reaction evidence="12 14">
        <text>an alpha-D-Man-(1-&gt;3)-[alpha-D-Man-(1-&gt;6)]-beta-D-Man-(1-&gt;4)-beta-D-GlcNAc-(1-&gt;4)-alpha-D-GlcNAc-diphospho-di-trans,poly-cis-dolichol + 2 GDP-alpha-D-mannose = an alpha-D-Man-(1-&gt;2)-alpha-D-Man-(1-&gt;2)-alpha-D-Man-(1-&gt;3)-[alpha-D-Man-(1-&gt;6)]-beta-D-Man-(1-&gt;4)-beta-D-GlcNAc-(1-&gt;4)-alpha-D-GlcNAc-diphospho-di-trans,poly-cis-dolichol + 2 GDP + 2 H(+)</text>
        <dbReference type="Rhea" id="RHEA:29523"/>
        <dbReference type="Rhea" id="RHEA-COMP:19515"/>
        <dbReference type="Rhea" id="RHEA-COMP:19516"/>
        <dbReference type="ChEBI" id="CHEBI:15378"/>
        <dbReference type="ChEBI" id="CHEBI:57527"/>
        <dbReference type="ChEBI" id="CHEBI:58189"/>
        <dbReference type="ChEBI" id="CHEBI:132511"/>
        <dbReference type="ChEBI" id="CHEBI:132515"/>
        <dbReference type="EC" id="2.4.1.131"/>
    </reaction>
    <physiologicalReaction direction="left-to-right" evidence="12 14">
        <dbReference type="Rhea" id="RHEA:29524"/>
    </physiologicalReaction>
</comment>
<dbReference type="AlphaFoldDB" id="A0AA85A6S9"/>
<dbReference type="Proteomes" id="UP000050790">
    <property type="component" value="Unassembled WGS sequence"/>
</dbReference>